<evidence type="ECO:0000256" key="1">
    <source>
        <dbReference type="SAM" id="MobiDB-lite"/>
    </source>
</evidence>
<sequence length="114" mass="12855">MLYRYTSESEEKIVMDTGEVNNISRLEGKFGPATRRTCDRDREKRIVTRELSAQAARSTAPSLVTLGTYFIVHSSSVTRGEARTDEECDESILLPRRIRRETGPTPQRGVPPVT</sequence>
<comment type="caution">
    <text evidence="2">The sequence shown here is derived from an EMBL/GenBank/DDBJ whole genome shotgun (WGS) entry which is preliminary data.</text>
</comment>
<name>A0A8J5D3E6_CHIOP</name>
<proteinExistence type="predicted"/>
<evidence type="ECO:0000313" key="3">
    <source>
        <dbReference type="Proteomes" id="UP000770661"/>
    </source>
</evidence>
<gene>
    <name evidence="2" type="ORF">GWK47_004025</name>
</gene>
<feature type="region of interest" description="Disordered" evidence="1">
    <location>
        <begin position="80"/>
        <end position="114"/>
    </location>
</feature>
<dbReference type="AlphaFoldDB" id="A0A8J5D3E6"/>
<evidence type="ECO:0000313" key="2">
    <source>
        <dbReference type="EMBL" id="KAG0727290.1"/>
    </source>
</evidence>
<reference evidence="2" key="1">
    <citation type="submission" date="2020-07" db="EMBL/GenBank/DDBJ databases">
        <title>The High-quality genome of the commercially important snow crab, Chionoecetes opilio.</title>
        <authorList>
            <person name="Jeong J.-H."/>
            <person name="Ryu S."/>
        </authorList>
    </citation>
    <scope>NUCLEOTIDE SEQUENCE</scope>
    <source>
        <strain evidence="2">MADBK_172401_WGS</strain>
        <tissue evidence="2">Digestive gland</tissue>
    </source>
</reference>
<keyword evidence="3" id="KW-1185">Reference proteome</keyword>
<protein>
    <submittedName>
        <fullName evidence="2">Uncharacterized protein</fullName>
    </submittedName>
</protein>
<organism evidence="2 3">
    <name type="scientific">Chionoecetes opilio</name>
    <name type="common">Atlantic snow crab</name>
    <name type="synonym">Cancer opilio</name>
    <dbReference type="NCBI Taxonomy" id="41210"/>
    <lineage>
        <taxon>Eukaryota</taxon>
        <taxon>Metazoa</taxon>
        <taxon>Ecdysozoa</taxon>
        <taxon>Arthropoda</taxon>
        <taxon>Crustacea</taxon>
        <taxon>Multicrustacea</taxon>
        <taxon>Malacostraca</taxon>
        <taxon>Eumalacostraca</taxon>
        <taxon>Eucarida</taxon>
        <taxon>Decapoda</taxon>
        <taxon>Pleocyemata</taxon>
        <taxon>Brachyura</taxon>
        <taxon>Eubrachyura</taxon>
        <taxon>Majoidea</taxon>
        <taxon>Majidae</taxon>
        <taxon>Chionoecetes</taxon>
    </lineage>
</organism>
<dbReference type="EMBL" id="JACEEZ010003548">
    <property type="protein sequence ID" value="KAG0727290.1"/>
    <property type="molecule type" value="Genomic_DNA"/>
</dbReference>
<dbReference type="Proteomes" id="UP000770661">
    <property type="component" value="Unassembled WGS sequence"/>
</dbReference>
<accession>A0A8J5D3E6</accession>